<dbReference type="AlphaFoldDB" id="A0A8H3LWG3"/>
<proteinExistence type="predicted"/>
<accession>A0A8H3LWG3</accession>
<sequence length="124" mass="13411">MCERKMAPSDSYEKGEIKLTYSDNTVMFTENILPFGVPVLPLVKLNVPMLSGPITTSTSSAFRTESNTSSPSTSPPLKNPSSEISNAGISHLILSSSSIYLRTDGCKVPVRLSKMIPRGKATFK</sequence>
<evidence type="ECO:0000313" key="2">
    <source>
        <dbReference type="EMBL" id="GES96218.1"/>
    </source>
</evidence>
<feature type="region of interest" description="Disordered" evidence="1">
    <location>
        <begin position="56"/>
        <end position="83"/>
    </location>
</feature>
<reference evidence="2" key="1">
    <citation type="submission" date="2019-10" db="EMBL/GenBank/DDBJ databases">
        <title>Conservation and host-specific expression of non-tandemly repeated heterogenous ribosome RNA gene in arbuscular mycorrhizal fungi.</title>
        <authorList>
            <person name="Maeda T."/>
            <person name="Kobayashi Y."/>
            <person name="Nakagawa T."/>
            <person name="Ezawa T."/>
            <person name="Yamaguchi K."/>
            <person name="Bino T."/>
            <person name="Nishimoto Y."/>
            <person name="Shigenobu S."/>
            <person name="Kawaguchi M."/>
        </authorList>
    </citation>
    <scope>NUCLEOTIDE SEQUENCE</scope>
    <source>
        <strain evidence="2">HR1</strain>
    </source>
</reference>
<feature type="compositionally biased region" description="Polar residues" evidence="1">
    <location>
        <begin position="56"/>
        <end position="65"/>
    </location>
</feature>
<dbReference type="EMBL" id="BLAL01000246">
    <property type="protein sequence ID" value="GES96218.1"/>
    <property type="molecule type" value="Genomic_DNA"/>
</dbReference>
<gene>
    <name evidence="2" type="ORF">RCL2_002285600</name>
</gene>
<evidence type="ECO:0000256" key="1">
    <source>
        <dbReference type="SAM" id="MobiDB-lite"/>
    </source>
</evidence>
<organism evidence="2 3">
    <name type="scientific">Rhizophagus clarus</name>
    <dbReference type="NCBI Taxonomy" id="94130"/>
    <lineage>
        <taxon>Eukaryota</taxon>
        <taxon>Fungi</taxon>
        <taxon>Fungi incertae sedis</taxon>
        <taxon>Mucoromycota</taxon>
        <taxon>Glomeromycotina</taxon>
        <taxon>Glomeromycetes</taxon>
        <taxon>Glomerales</taxon>
        <taxon>Glomeraceae</taxon>
        <taxon>Rhizophagus</taxon>
    </lineage>
</organism>
<name>A0A8H3LWG3_9GLOM</name>
<protein>
    <submittedName>
        <fullName evidence="2">Uncharacterized protein</fullName>
    </submittedName>
</protein>
<dbReference type="Proteomes" id="UP000615446">
    <property type="component" value="Unassembled WGS sequence"/>
</dbReference>
<comment type="caution">
    <text evidence="2">The sequence shown here is derived from an EMBL/GenBank/DDBJ whole genome shotgun (WGS) entry which is preliminary data.</text>
</comment>
<evidence type="ECO:0000313" key="3">
    <source>
        <dbReference type="Proteomes" id="UP000615446"/>
    </source>
</evidence>